<evidence type="ECO:0000256" key="6">
    <source>
        <dbReference type="ARBA" id="ARBA00022989"/>
    </source>
</evidence>
<evidence type="ECO:0000256" key="8">
    <source>
        <dbReference type="SAM" id="MobiDB-lite"/>
    </source>
</evidence>
<feature type="transmembrane region" description="Helical" evidence="9">
    <location>
        <begin position="47"/>
        <end position="70"/>
    </location>
</feature>
<evidence type="ECO:0000256" key="4">
    <source>
        <dbReference type="ARBA" id="ARBA00022741"/>
    </source>
</evidence>
<accession>A0AAD9ZGU9</accession>
<dbReference type="CDD" id="cd18577">
    <property type="entry name" value="ABC_6TM_Pgp_ABCB1_D1_like"/>
    <property type="match status" value="1"/>
</dbReference>
<gene>
    <name evidence="12" type="ORF">OEA41_000264</name>
</gene>
<evidence type="ECO:0000313" key="13">
    <source>
        <dbReference type="Proteomes" id="UP001276659"/>
    </source>
</evidence>
<dbReference type="FunFam" id="3.40.50.300:FF:001471">
    <property type="entry name" value="P-loop containing nucleoside triphosphate hydrolase protein"/>
    <property type="match status" value="1"/>
</dbReference>
<dbReference type="PROSITE" id="PS50893">
    <property type="entry name" value="ABC_TRANSPORTER_2"/>
    <property type="match status" value="2"/>
</dbReference>
<evidence type="ECO:0000256" key="5">
    <source>
        <dbReference type="ARBA" id="ARBA00022840"/>
    </source>
</evidence>
<keyword evidence="5" id="KW-0067">ATP-binding</keyword>
<protein>
    <recommendedName>
        <fullName evidence="14">P-loop containing nucleoside triphosphate hydrolase protein</fullName>
    </recommendedName>
</protein>
<dbReference type="CDD" id="cd18578">
    <property type="entry name" value="ABC_6TM_Pgp_ABCB1_D2_like"/>
    <property type="match status" value="1"/>
</dbReference>
<dbReference type="Proteomes" id="UP001276659">
    <property type="component" value="Unassembled WGS sequence"/>
</dbReference>
<comment type="subcellular location">
    <subcellularLocation>
        <location evidence="1">Membrane</location>
        <topology evidence="1">Multi-pass membrane protein</topology>
    </subcellularLocation>
</comment>
<evidence type="ECO:0000259" key="11">
    <source>
        <dbReference type="PROSITE" id="PS50929"/>
    </source>
</evidence>
<dbReference type="FunFam" id="3.40.50.300:FF:000604">
    <property type="entry name" value="ABC transporter B family member 28"/>
    <property type="match status" value="1"/>
</dbReference>
<keyword evidence="7 9" id="KW-0472">Membrane</keyword>
<dbReference type="Pfam" id="PF00664">
    <property type="entry name" value="ABC_membrane"/>
    <property type="match status" value="2"/>
</dbReference>
<evidence type="ECO:0008006" key="14">
    <source>
        <dbReference type="Google" id="ProtNLM"/>
    </source>
</evidence>
<keyword evidence="13" id="KW-1185">Reference proteome</keyword>
<dbReference type="InterPro" id="IPR003439">
    <property type="entry name" value="ABC_transporter-like_ATP-bd"/>
</dbReference>
<dbReference type="GO" id="GO:0090374">
    <property type="term" value="P:oligopeptide export from mitochondrion"/>
    <property type="evidence" value="ECO:0007669"/>
    <property type="project" value="TreeGrafter"/>
</dbReference>
<evidence type="ECO:0000256" key="2">
    <source>
        <dbReference type="ARBA" id="ARBA00022448"/>
    </source>
</evidence>
<dbReference type="Pfam" id="PF00005">
    <property type="entry name" value="ABC_tran"/>
    <property type="match status" value="2"/>
</dbReference>
<feature type="transmembrane region" description="Helical" evidence="9">
    <location>
        <begin position="1038"/>
        <end position="1064"/>
    </location>
</feature>
<proteinExistence type="predicted"/>
<dbReference type="InterPro" id="IPR039421">
    <property type="entry name" value="Type_1_exporter"/>
</dbReference>
<evidence type="ECO:0000313" key="12">
    <source>
        <dbReference type="EMBL" id="KAK3178131.1"/>
    </source>
</evidence>
<dbReference type="SUPFAM" id="SSF52540">
    <property type="entry name" value="P-loop containing nucleoside triphosphate hydrolases"/>
    <property type="match status" value="2"/>
</dbReference>
<evidence type="ECO:0000259" key="10">
    <source>
        <dbReference type="PROSITE" id="PS50893"/>
    </source>
</evidence>
<dbReference type="PROSITE" id="PS00211">
    <property type="entry name" value="ABC_TRANSPORTER_1"/>
    <property type="match status" value="1"/>
</dbReference>
<dbReference type="PANTHER" id="PTHR43394">
    <property type="entry name" value="ATP-DEPENDENT PERMEASE MDL1, MITOCHONDRIAL"/>
    <property type="match status" value="1"/>
</dbReference>
<dbReference type="GO" id="GO:0016887">
    <property type="term" value="F:ATP hydrolysis activity"/>
    <property type="evidence" value="ECO:0007669"/>
    <property type="project" value="InterPro"/>
</dbReference>
<keyword evidence="4" id="KW-0547">Nucleotide-binding</keyword>
<organism evidence="12 13">
    <name type="scientific">Lepraria neglecta</name>
    <dbReference type="NCBI Taxonomy" id="209136"/>
    <lineage>
        <taxon>Eukaryota</taxon>
        <taxon>Fungi</taxon>
        <taxon>Dikarya</taxon>
        <taxon>Ascomycota</taxon>
        <taxon>Pezizomycotina</taxon>
        <taxon>Lecanoromycetes</taxon>
        <taxon>OSLEUM clade</taxon>
        <taxon>Lecanoromycetidae</taxon>
        <taxon>Lecanorales</taxon>
        <taxon>Lecanorineae</taxon>
        <taxon>Stereocaulaceae</taxon>
        <taxon>Lepraria</taxon>
    </lineage>
</organism>
<dbReference type="PANTHER" id="PTHR43394:SF15">
    <property type="entry name" value="ALPHA-FACTOR-TRANSPORTING ATPASE"/>
    <property type="match status" value="1"/>
</dbReference>
<comment type="caution">
    <text evidence="12">The sequence shown here is derived from an EMBL/GenBank/DDBJ whole genome shotgun (WGS) entry which is preliminary data.</text>
</comment>
<feature type="domain" description="ABC transmembrane type-1" evidence="11">
    <location>
        <begin position="50"/>
        <end position="339"/>
    </location>
</feature>
<reference evidence="12" key="1">
    <citation type="submission" date="2022-11" db="EMBL/GenBank/DDBJ databases">
        <title>Chromosomal genome sequence assembly and mating type (MAT) locus characterization of the leprose asexual lichenized fungus Lepraria neglecta (Nyl.) Erichsen.</title>
        <authorList>
            <person name="Allen J.L."/>
            <person name="Pfeffer B."/>
        </authorList>
    </citation>
    <scope>NUCLEOTIDE SEQUENCE</scope>
    <source>
        <strain evidence="12">Allen 5258</strain>
    </source>
</reference>
<dbReference type="SMART" id="SM00382">
    <property type="entry name" value="AAA"/>
    <property type="match status" value="2"/>
</dbReference>
<dbReference type="SUPFAM" id="SSF90123">
    <property type="entry name" value="ABC transporter transmembrane region"/>
    <property type="match status" value="2"/>
</dbReference>
<feature type="domain" description="ABC transporter" evidence="10">
    <location>
        <begin position="1137"/>
        <end position="1378"/>
    </location>
</feature>
<dbReference type="Gene3D" id="1.20.1560.10">
    <property type="entry name" value="ABC transporter type 1, transmembrane domain"/>
    <property type="match status" value="2"/>
</dbReference>
<dbReference type="GO" id="GO:0005524">
    <property type="term" value="F:ATP binding"/>
    <property type="evidence" value="ECO:0007669"/>
    <property type="project" value="UniProtKB-KW"/>
</dbReference>
<feature type="transmembrane region" description="Helical" evidence="9">
    <location>
        <begin position="172"/>
        <end position="192"/>
    </location>
</feature>
<feature type="transmembrane region" description="Helical" evidence="9">
    <location>
        <begin position="857"/>
        <end position="876"/>
    </location>
</feature>
<dbReference type="PROSITE" id="PS50929">
    <property type="entry name" value="ABC_TM1F"/>
    <property type="match status" value="2"/>
</dbReference>
<feature type="domain" description="ABC transporter" evidence="10">
    <location>
        <begin position="376"/>
        <end position="615"/>
    </location>
</feature>
<dbReference type="InterPro" id="IPR036640">
    <property type="entry name" value="ABC1_TM_sf"/>
</dbReference>
<keyword evidence="2" id="KW-0813">Transport</keyword>
<dbReference type="GO" id="GO:0015421">
    <property type="term" value="F:ABC-type oligopeptide transporter activity"/>
    <property type="evidence" value="ECO:0007669"/>
    <property type="project" value="TreeGrafter"/>
</dbReference>
<dbReference type="EMBL" id="JASNWA010000003">
    <property type="protein sequence ID" value="KAK3178131.1"/>
    <property type="molecule type" value="Genomic_DNA"/>
</dbReference>
<evidence type="ECO:0000256" key="1">
    <source>
        <dbReference type="ARBA" id="ARBA00004141"/>
    </source>
</evidence>
<feature type="transmembrane region" description="Helical" evidence="9">
    <location>
        <begin position="198"/>
        <end position="216"/>
    </location>
</feature>
<feature type="transmembrane region" description="Helical" evidence="9">
    <location>
        <begin position="1070"/>
        <end position="1088"/>
    </location>
</feature>
<dbReference type="InterPro" id="IPR027417">
    <property type="entry name" value="P-loop_NTPase"/>
</dbReference>
<feature type="compositionally biased region" description="Acidic residues" evidence="8">
    <location>
        <begin position="10"/>
        <end position="24"/>
    </location>
</feature>
<evidence type="ECO:0000256" key="9">
    <source>
        <dbReference type="SAM" id="Phobius"/>
    </source>
</evidence>
<evidence type="ECO:0000256" key="7">
    <source>
        <dbReference type="ARBA" id="ARBA00023136"/>
    </source>
</evidence>
<feature type="region of interest" description="Disordered" evidence="8">
    <location>
        <begin position="1"/>
        <end position="24"/>
    </location>
</feature>
<dbReference type="InterPro" id="IPR003593">
    <property type="entry name" value="AAA+_ATPase"/>
</dbReference>
<feature type="transmembrane region" description="Helical" evidence="9">
    <location>
        <begin position="100"/>
        <end position="122"/>
    </location>
</feature>
<dbReference type="InterPro" id="IPR017871">
    <property type="entry name" value="ABC_transporter-like_CS"/>
</dbReference>
<feature type="transmembrane region" description="Helical" evidence="9">
    <location>
        <begin position="956"/>
        <end position="975"/>
    </location>
</feature>
<feature type="domain" description="ABC transmembrane type-1" evidence="11">
    <location>
        <begin position="816"/>
        <end position="1103"/>
    </location>
</feature>
<evidence type="ECO:0000256" key="3">
    <source>
        <dbReference type="ARBA" id="ARBA00022692"/>
    </source>
</evidence>
<dbReference type="GO" id="GO:0005743">
    <property type="term" value="C:mitochondrial inner membrane"/>
    <property type="evidence" value="ECO:0007669"/>
    <property type="project" value="TreeGrafter"/>
</dbReference>
<feature type="transmembrane region" description="Helical" evidence="9">
    <location>
        <begin position="931"/>
        <end position="950"/>
    </location>
</feature>
<dbReference type="InterPro" id="IPR011527">
    <property type="entry name" value="ABC1_TM_dom"/>
</dbReference>
<feature type="transmembrane region" description="Helical" evidence="9">
    <location>
        <begin position="813"/>
        <end position="837"/>
    </location>
</feature>
<sequence length="1388" mass="153589">MKSTGKDSMEVDVDQPGDRVAEDDDNVQTKFARWRDLFNFTSKAHTLVLILALILSIASGIVIPALAVFIGKIFDYFTDFGGEEISGPDLKKKVSTYARALLALGCASGILNAFYFSSWMLFGELQAKSARERLFDGMLDKDIEWYDKGKAGIDTRLQAFVRELQTGTSQPLGLIVQYTVTVIAAIGLAFYYSWSLTLVTLAIVPVSAIICARIAAQMQPNVEAQAKGLAKASKVVNNAISAIDIVKSFNGQGIENWQYAKAIKTAARYYLVQAQANALQIGFIRFVTLGIFVQGFWYGSHLVNIGSKGPGDVLTCFWACFIAMQTADQLSPQFVYLEKGRAAGAALKANIIQIERGRKITSMVGKTSPEDCHGDIQVHNVSFSYPSRPNQLALKKATFHFCAGETTFVVGESGSGKSTLGNLLLRFYSPNSGDTLIDGYPIRTLDIDWIRNNITLVQQQSVLFNETVFKNIAFGRKDHRRVRKEELKNAIETALLQYTIKDLPKGLDTVVGTGGNAMSGGQIQRIAIARARLRDSPILILDEATSALDHMSKTLVVDAVRKWRRGKTTIIITHDMSQVGENDFAYVLENGEIIQQGIRRTLEQSGQGPFRDRKSIVKFPHGAQQQPPPLAKEQPRRLHPRIVPFQIDQADSSMLIEIQPKRKLSILGATVDDIQSRSSSRRPVSMLSPVAFPTQRWARAQPSMFPDPQSNAWIPPKFLDSADPAWIQGLNEVGATEMTPVPGDLMTAVMHQENASKRARATHGSRYSTFSAVATSLPWRKQKPKQVERDRQMMPLKKILMTVWPTLTWKDRLILIFGFICAATSAAATPMFAYVFAKLLATFYLVSQSQRAQQARTWSLSVLAIAVVDSVASYFMHYLLERCGQVWVDALRKKALKRILDQPKSWFDEEENNITHLTECLDRNAEEMRHLLGRFTAPVFVAVITTYMAILWSMILSWKLTLVGLTCAPYMYLLISSFETISGRWEGRTNEAATNTNGIFSETFSNIRTVRALTLESYFHKKYFHSVRHALRIGLRRSAYAGIFFGLRDSSIPFVTALIFYYGAVLASSHAYTVQNIFIVITMLLFSLTSATESMASIPQINSSRSTASQLLRLTRLPYKASHEHTGRIRLAHPGPINFQDTKFTYSSRPTFPVFRGLNLSLAPATSTALVGASGSGKSTIASLLLALYPPDRGTITINGISISQLHIQTLRSLIAIVPQQPTIFPATIAENITYALPEGSRTASLTEIRAAARAAGIDTFIDSLPLGYNTLIGDGGSGLSGGQAQRIAIARAIVRKPRLLILDEATSGLDQDTASGIREMIRALEKEGIGILVITHDRRMMQACREVVVLKDGMVCERGHFQNLIWQGGELSRLMGSGKGFKEVGRF</sequence>
<name>A0AAD9ZGU9_9LECA</name>
<keyword evidence="6 9" id="KW-1133">Transmembrane helix</keyword>
<dbReference type="Gene3D" id="3.40.50.300">
    <property type="entry name" value="P-loop containing nucleotide triphosphate hydrolases"/>
    <property type="match status" value="2"/>
</dbReference>
<keyword evidence="3 9" id="KW-0812">Transmembrane</keyword>